<accession>A0A835BAB6</accession>
<dbReference type="InterPro" id="IPR011990">
    <property type="entry name" value="TPR-like_helical_dom_sf"/>
</dbReference>
<dbReference type="SUPFAM" id="SSF48403">
    <property type="entry name" value="Ankyrin repeat"/>
    <property type="match status" value="1"/>
</dbReference>
<organism evidence="2 3">
    <name type="scientific">Digitaria exilis</name>
    <dbReference type="NCBI Taxonomy" id="1010633"/>
    <lineage>
        <taxon>Eukaryota</taxon>
        <taxon>Viridiplantae</taxon>
        <taxon>Streptophyta</taxon>
        <taxon>Embryophyta</taxon>
        <taxon>Tracheophyta</taxon>
        <taxon>Spermatophyta</taxon>
        <taxon>Magnoliopsida</taxon>
        <taxon>Liliopsida</taxon>
        <taxon>Poales</taxon>
        <taxon>Poaceae</taxon>
        <taxon>PACMAD clade</taxon>
        <taxon>Panicoideae</taxon>
        <taxon>Panicodae</taxon>
        <taxon>Paniceae</taxon>
        <taxon>Anthephorinae</taxon>
        <taxon>Digitaria</taxon>
    </lineage>
</organism>
<dbReference type="Gene3D" id="1.25.40.20">
    <property type="entry name" value="Ankyrin repeat-containing domain"/>
    <property type="match status" value="2"/>
</dbReference>
<dbReference type="InterPro" id="IPR036770">
    <property type="entry name" value="Ankyrin_rpt-contain_sf"/>
</dbReference>
<reference evidence="2" key="1">
    <citation type="submission" date="2020-07" db="EMBL/GenBank/DDBJ databases">
        <title>Genome sequence and genetic diversity analysis of an under-domesticated orphan crop, white fonio (Digitaria exilis).</title>
        <authorList>
            <person name="Bennetzen J.L."/>
            <person name="Chen S."/>
            <person name="Ma X."/>
            <person name="Wang X."/>
            <person name="Yssel A.E.J."/>
            <person name="Chaluvadi S.R."/>
            <person name="Johnson M."/>
            <person name="Gangashetty P."/>
            <person name="Hamidou F."/>
            <person name="Sanogo M.D."/>
            <person name="Zwaenepoel A."/>
            <person name="Wallace J."/>
            <person name="Van De Peer Y."/>
            <person name="Van Deynze A."/>
        </authorList>
    </citation>
    <scope>NUCLEOTIDE SEQUENCE</scope>
    <source>
        <tissue evidence="2">Leaves</tissue>
    </source>
</reference>
<dbReference type="AlphaFoldDB" id="A0A835BAB6"/>
<evidence type="ECO:0000313" key="3">
    <source>
        <dbReference type="Proteomes" id="UP000636709"/>
    </source>
</evidence>
<comment type="caution">
    <text evidence="2">The sequence shown here is derived from an EMBL/GenBank/DDBJ whole genome shotgun (WGS) entry which is preliminary data.</text>
</comment>
<gene>
    <name evidence="2" type="ORF">HU200_039812</name>
</gene>
<dbReference type="SUPFAM" id="SSF48452">
    <property type="entry name" value="TPR-like"/>
    <property type="match status" value="1"/>
</dbReference>
<keyword evidence="1" id="KW-0040">ANK repeat</keyword>
<sequence length="244" mass="26958">MAPSFSDYTVAFQAAADGNLRLLKSKREMANKVDLWAVKDNKGCNVLHAAVAKGHFGVCKFLVEEMAFDVNSTSDEGVTPMLLAAIDGNVPILRYLLDSGGHCEAVRLLLSRGVPLDPLDHRGTPLHLATLKDQDQTMKILLEHGADDEISVEDDITNTKAKAKELFAKGEYLSAIYFYDMAAEMDPLDATLFANQSLCWLRMGEGNRALTDAVKCRMMRPQWAKAWEAMEAMRSTARSAEQNT</sequence>
<dbReference type="Pfam" id="PF00023">
    <property type="entry name" value="Ank"/>
    <property type="match status" value="1"/>
</dbReference>
<dbReference type="PROSITE" id="PS50088">
    <property type="entry name" value="ANK_REPEAT"/>
    <property type="match status" value="2"/>
</dbReference>
<evidence type="ECO:0000313" key="2">
    <source>
        <dbReference type="EMBL" id="KAF8692209.1"/>
    </source>
</evidence>
<dbReference type="PANTHER" id="PTHR46224">
    <property type="entry name" value="ANKYRIN REPEAT FAMILY PROTEIN"/>
    <property type="match status" value="1"/>
</dbReference>
<dbReference type="InterPro" id="IPR051616">
    <property type="entry name" value="Cul2-RING_E3_ligase_SR"/>
</dbReference>
<dbReference type="Gene3D" id="1.25.40.10">
    <property type="entry name" value="Tetratricopeptide repeat domain"/>
    <property type="match status" value="1"/>
</dbReference>
<protein>
    <submittedName>
        <fullName evidence="2">Uncharacterized protein</fullName>
    </submittedName>
</protein>
<dbReference type="PANTHER" id="PTHR46224:SF37">
    <property type="entry name" value="OS12G0600100 PROTEIN"/>
    <property type="match status" value="1"/>
</dbReference>
<dbReference type="SMART" id="SM00248">
    <property type="entry name" value="ANK"/>
    <property type="match status" value="3"/>
</dbReference>
<proteinExistence type="predicted"/>
<dbReference type="Pfam" id="PF12796">
    <property type="entry name" value="Ank_2"/>
    <property type="match status" value="1"/>
</dbReference>
<evidence type="ECO:0000256" key="1">
    <source>
        <dbReference type="PROSITE-ProRule" id="PRU00023"/>
    </source>
</evidence>
<name>A0A835BAB6_9POAL</name>
<dbReference type="OrthoDB" id="20872at2759"/>
<dbReference type="InterPro" id="IPR002110">
    <property type="entry name" value="Ankyrin_rpt"/>
</dbReference>
<feature type="repeat" description="ANK" evidence="1">
    <location>
        <begin position="76"/>
        <end position="100"/>
    </location>
</feature>
<dbReference type="PROSITE" id="PS50297">
    <property type="entry name" value="ANK_REP_REGION"/>
    <property type="match status" value="2"/>
</dbReference>
<feature type="repeat" description="ANK" evidence="1">
    <location>
        <begin position="121"/>
        <end position="153"/>
    </location>
</feature>
<keyword evidence="3" id="KW-1185">Reference proteome</keyword>
<dbReference type="Proteomes" id="UP000636709">
    <property type="component" value="Unassembled WGS sequence"/>
</dbReference>
<dbReference type="EMBL" id="JACEFO010001947">
    <property type="protein sequence ID" value="KAF8692209.1"/>
    <property type="molecule type" value="Genomic_DNA"/>
</dbReference>